<reference evidence="1 2" key="1">
    <citation type="submission" date="2018-08" db="EMBL/GenBank/DDBJ databases">
        <title>Bacillus phenotypic plasticity.</title>
        <authorList>
            <person name="Hurtado E."/>
        </authorList>
    </citation>
    <scope>NUCLEOTIDE SEQUENCE [LARGE SCALE GENOMIC DNA]</scope>
    <source>
        <strain evidence="1 2">427</strain>
    </source>
</reference>
<name>A0A5M8RZW7_9BACI</name>
<comment type="caution">
    <text evidence="1">The sequence shown here is derived from an EMBL/GenBank/DDBJ whole genome shotgun (WGS) entry which is preliminary data.</text>
</comment>
<proteinExistence type="predicted"/>
<evidence type="ECO:0000313" key="1">
    <source>
        <dbReference type="EMBL" id="KAA6453369.1"/>
    </source>
</evidence>
<evidence type="ECO:0000313" key="2">
    <source>
        <dbReference type="Proteomes" id="UP000324326"/>
    </source>
</evidence>
<organism evidence="1 2">
    <name type="scientific">Bacillus swezeyi</name>
    <dbReference type="NCBI Taxonomy" id="1925020"/>
    <lineage>
        <taxon>Bacteria</taxon>
        <taxon>Bacillati</taxon>
        <taxon>Bacillota</taxon>
        <taxon>Bacilli</taxon>
        <taxon>Bacillales</taxon>
        <taxon>Bacillaceae</taxon>
        <taxon>Bacillus</taxon>
    </lineage>
</organism>
<sequence>MKNIVLKTKNPNAFVNLPSVESYSIDGEHLILKSFQSEQLIREIVMIDEDFQDLKVFEDRLDQLYGEF</sequence>
<dbReference type="EMBL" id="QSND01000001">
    <property type="protein sequence ID" value="KAA6453369.1"/>
    <property type="molecule type" value="Genomic_DNA"/>
</dbReference>
<protein>
    <submittedName>
        <fullName evidence="1">Uncharacterized protein</fullName>
    </submittedName>
</protein>
<gene>
    <name evidence="1" type="ORF">DX927_03995</name>
</gene>
<dbReference type="AlphaFoldDB" id="A0A5M8RZW7"/>
<dbReference type="RefSeq" id="WP_148956073.1">
    <property type="nucleotide sequence ID" value="NZ_QSND01000001.1"/>
</dbReference>
<dbReference type="Proteomes" id="UP000324326">
    <property type="component" value="Unassembled WGS sequence"/>
</dbReference>
<accession>A0A5M8RZW7</accession>